<dbReference type="PROSITE" id="PS01063">
    <property type="entry name" value="SIGMA70_ECF"/>
    <property type="match status" value="1"/>
</dbReference>
<dbReference type="SUPFAM" id="SSF88659">
    <property type="entry name" value="Sigma3 and sigma4 domains of RNA polymerase sigma factors"/>
    <property type="match status" value="1"/>
</dbReference>
<evidence type="ECO:0000256" key="3">
    <source>
        <dbReference type="ARBA" id="ARBA00023082"/>
    </source>
</evidence>
<dbReference type="SUPFAM" id="SSF88946">
    <property type="entry name" value="Sigma2 domain of RNA polymerase sigma factors"/>
    <property type="match status" value="1"/>
</dbReference>
<comment type="caution">
    <text evidence="9">The sequence shown here is derived from an EMBL/GenBank/DDBJ whole genome shotgun (WGS) entry which is preliminary data.</text>
</comment>
<keyword evidence="10" id="KW-1185">Reference proteome</keyword>
<evidence type="ECO:0000259" key="7">
    <source>
        <dbReference type="Pfam" id="PF04542"/>
    </source>
</evidence>
<dbReference type="Gene3D" id="1.10.10.10">
    <property type="entry name" value="Winged helix-like DNA-binding domain superfamily/Winged helix DNA-binding domain"/>
    <property type="match status" value="1"/>
</dbReference>
<evidence type="ECO:0000313" key="9">
    <source>
        <dbReference type="EMBL" id="KAB1439327.1"/>
    </source>
</evidence>
<evidence type="ECO:0000256" key="2">
    <source>
        <dbReference type="ARBA" id="ARBA00023015"/>
    </source>
</evidence>
<reference evidence="9 10" key="1">
    <citation type="submission" date="2019-09" db="EMBL/GenBank/DDBJ databases">
        <authorList>
            <person name="Valk L.C."/>
        </authorList>
    </citation>
    <scope>NUCLEOTIDE SEQUENCE [LARGE SCALE GENOMIC DNA]</scope>
    <source>
        <strain evidence="9">GalUA</strain>
    </source>
</reference>
<dbReference type="InterPro" id="IPR036388">
    <property type="entry name" value="WH-like_DNA-bd_sf"/>
</dbReference>
<dbReference type="GO" id="GO:0006950">
    <property type="term" value="P:response to stress"/>
    <property type="evidence" value="ECO:0007669"/>
    <property type="project" value="UniProtKB-ARBA"/>
</dbReference>
<accession>A0A7V7UCB7</accession>
<proteinExistence type="inferred from homology"/>
<dbReference type="Gene3D" id="1.10.1740.10">
    <property type="match status" value="1"/>
</dbReference>
<name>A0A7V7UCB7_9FIRM</name>
<feature type="domain" description="RNA polymerase sigma factor 70 region 4 type 2" evidence="8">
    <location>
        <begin position="122"/>
        <end position="164"/>
    </location>
</feature>
<dbReference type="InterPro" id="IPR013324">
    <property type="entry name" value="RNA_pol_sigma_r3/r4-like"/>
</dbReference>
<dbReference type="InterPro" id="IPR014284">
    <property type="entry name" value="RNA_pol_sigma-70_dom"/>
</dbReference>
<feature type="domain" description="RNA polymerase sigma-70 region 2" evidence="7">
    <location>
        <begin position="17"/>
        <end position="84"/>
    </location>
</feature>
<evidence type="ECO:0000313" key="10">
    <source>
        <dbReference type="Proteomes" id="UP000461768"/>
    </source>
</evidence>
<gene>
    <name evidence="9" type="ORF">F7O84_02715</name>
</gene>
<organism evidence="9 10">
    <name type="scientific">Candidatus Galacturonatibacter soehngenii</name>
    <dbReference type="NCBI Taxonomy" id="2307010"/>
    <lineage>
        <taxon>Bacteria</taxon>
        <taxon>Bacillati</taxon>
        <taxon>Bacillota</taxon>
        <taxon>Clostridia</taxon>
        <taxon>Lachnospirales</taxon>
        <taxon>Lachnospiraceae</taxon>
        <taxon>Candidatus Galacturonatibacter</taxon>
    </lineage>
</organism>
<evidence type="ECO:0000256" key="5">
    <source>
        <dbReference type="ARBA" id="ARBA00023163"/>
    </source>
</evidence>
<dbReference type="GO" id="GO:0016987">
    <property type="term" value="F:sigma factor activity"/>
    <property type="evidence" value="ECO:0007669"/>
    <property type="project" value="UniProtKB-KW"/>
</dbReference>
<dbReference type="PANTHER" id="PTHR43133:SF60">
    <property type="entry name" value="RNA POLYMERASE SIGMA FACTOR SIGV"/>
    <property type="match status" value="1"/>
</dbReference>
<dbReference type="InterPro" id="IPR000838">
    <property type="entry name" value="RNA_pol_sigma70_ECF_CS"/>
</dbReference>
<evidence type="ECO:0000256" key="6">
    <source>
        <dbReference type="RuleBase" id="RU000716"/>
    </source>
</evidence>
<dbReference type="Pfam" id="PF08281">
    <property type="entry name" value="Sigma70_r4_2"/>
    <property type="match status" value="1"/>
</dbReference>
<reference evidence="9 10" key="2">
    <citation type="submission" date="2020-02" db="EMBL/GenBank/DDBJ databases">
        <title>Candidatus Galacturonibacter soehngenii shows hetero-acetogenic catabolism of galacturonic acid but lacks a canonical carbon monoxide dehydrogenase/acetyl-CoA synthase complex.</title>
        <authorList>
            <person name="Diender M."/>
            <person name="Stouten G.R."/>
            <person name="Petersen J.F."/>
            <person name="Nielsen P.H."/>
            <person name="Dueholm M.S."/>
            <person name="Pronk J.T."/>
            <person name="Van Loosdrecht M.C.M."/>
        </authorList>
    </citation>
    <scope>NUCLEOTIDE SEQUENCE [LARGE SCALE GENOMIC DNA]</scope>
    <source>
        <strain evidence="9">GalUA</strain>
    </source>
</reference>
<protein>
    <recommendedName>
        <fullName evidence="6">RNA polymerase sigma factor</fullName>
    </recommendedName>
</protein>
<dbReference type="AlphaFoldDB" id="A0A7V7UCB7"/>
<dbReference type="PANTHER" id="PTHR43133">
    <property type="entry name" value="RNA POLYMERASE ECF-TYPE SIGMA FACTO"/>
    <property type="match status" value="1"/>
</dbReference>
<evidence type="ECO:0000256" key="4">
    <source>
        <dbReference type="ARBA" id="ARBA00023125"/>
    </source>
</evidence>
<dbReference type="InterPro" id="IPR013325">
    <property type="entry name" value="RNA_pol_sigma_r2"/>
</dbReference>
<keyword evidence="5 6" id="KW-0804">Transcription</keyword>
<dbReference type="InterPro" id="IPR013249">
    <property type="entry name" value="RNA_pol_sigma70_r4_t2"/>
</dbReference>
<dbReference type="GO" id="GO:0006352">
    <property type="term" value="P:DNA-templated transcription initiation"/>
    <property type="evidence" value="ECO:0007669"/>
    <property type="project" value="InterPro"/>
</dbReference>
<dbReference type="InterPro" id="IPR007627">
    <property type="entry name" value="RNA_pol_sigma70_r2"/>
</dbReference>
<keyword evidence="2 6" id="KW-0805">Transcription regulation</keyword>
<evidence type="ECO:0000259" key="8">
    <source>
        <dbReference type="Pfam" id="PF08281"/>
    </source>
</evidence>
<evidence type="ECO:0000256" key="1">
    <source>
        <dbReference type="ARBA" id="ARBA00010641"/>
    </source>
</evidence>
<keyword evidence="4 6" id="KW-0238">DNA-binding</keyword>
<dbReference type="NCBIfam" id="TIGR02937">
    <property type="entry name" value="sigma70-ECF"/>
    <property type="match status" value="1"/>
</dbReference>
<dbReference type="InterPro" id="IPR039425">
    <property type="entry name" value="RNA_pol_sigma-70-like"/>
</dbReference>
<dbReference type="OrthoDB" id="9795666at2"/>
<dbReference type="Pfam" id="PF04542">
    <property type="entry name" value="Sigma70_r2"/>
    <property type="match status" value="1"/>
</dbReference>
<keyword evidence="3 6" id="KW-0731">Sigma factor</keyword>
<dbReference type="Proteomes" id="UP000461768">
    <property type="component" value="Unassembled WGS sequence"/>
</dbReference>
<comment type="similarity">
    <text evidence="1 6">Belongs to the sigma-70 factor family. ECF subfamily.</text>
</comment>
<sequence>MKKEADKINQEEYFEYLIENYQNLVYSICYKTIGNSFDAEDLTQEVFLSAYKKLSEFDRTYEKAWLGKIAANKCLDFIKQAGRRSVPTSDTYFLELASDSISPEEDYLMKESKKEVLFICKQLATPYQEVALEHYYKELSVQEIAKRNGKNIKTIQTQLYRAKALIKKILERSD</sequence>
<dbReference type="GO" id="GO:0003677">
    <property type="term" value="F:DNA binding"/>
    <property type="evidence" value="ECO:0007669"/>
    <property type="project" value="UniProtKB-KW"/>
</dbReference>
<dbReference type="EMBL" id="WAGX01000004">
    <property type="protein sequence ID" value="KAB1439327.1"/>
    <property type="molecule type" value="Genomic_DNA"/>
</dbReference>